<dbReference type="FunCoup" id="I7MHS7">
    <property type="interactions" value="19"/>
</dbReference>
<dbReference type="InParanoid" id="I7MHS7"/>
<dbReference type="GO" id="GO:0005524">
    <property type="term" value="F:ATP binding"/>
    <property type="evidence" value="ECO:0007669"/>
    <property type="project" value="UniProtKB-KW"/>
</dbReference>
<keyword evidence="5" id="KW-1185">Reference proteome</keyword>
<evidence type="ECO:0000313" key="4">
    <source>
        <dbReference type="EMBL" id="EAR89380.1"/>
    </source>
</evidence>
<evidence type="ECO:0000256" key="1">
    <source>
        <dbReference type="ARBA" id="ARBA00022741"/>
    </source>
</evidence>
<evidence type="ECO:0000259" key="3">
    <source>
        <dbReference type="Pfam" id="PF00501"/>
    </source>
</evidence>
<proteinExistence type="predicted"/>
<dbReference type="AlphaFoldDB" id="I7MHS7"/>
<dbReference type="Proteomes" id="UP000009168">
    <property type="component" value="Unassembled WGS sequence"/>
</dbReference>
<sequence>MGGSYSQSHCYAKPISKKKDGETEIYRHPDFLKELLLVPEPGVCTMQDVFLKSAQKYPHQKLLGSRDSQKSEYFWKTYSDCKIFAEQLGNGMIELNLTTHVNEWNDLNMNLVGIFAKNREEWLLLEYANFLYNNTMVPFYDTLGIESISFILGQTNLETIFCSAPSVESLLKCKETHKLKNIVLFDPISQEVHDKVIQRNWNIFNMKDVMAKGKEQSRPYAKVTPEDVLTFSYTSGTTGNPKGVLLTHKNIVSVVATGSNEGFNQSDSYISYLPLPHILERIFVCTFLYYGGSIGFYSGDVMKLKDDLAVLKPTIFVSVPRLYDRFYGAIKSNIEKLTGVKSKLARKALASKTKRILSTGKCTHKLWDRLVFKKSKEALGGRVRWAGTGSAPISGETLTFLKATLCIPIAEGYGQTESCGATFSTASNDPLTGHVGGPRPNYEFKLVDIPDLNYTSLDKDEDGNPAPRGEICVRGNGVFIGYYKEPEKTKEAVDEDGWLHTGDVGQLNVYNGSVKIIDRKKNIFKLAQGEYIAPEKIEGIYIKAKGVSEVFIHGDSLQSACVCIAVPDQKYIMEYAKQNNLSNADNFEALCKSEEIKTHLLQNMTKQGKSENLFGFEQAKAIYLEPKSLVDLDCMTTTFKIKRHQAKLYFSQQIQEMYNQINSVQQPNQ</sequence>
<organism evidence="4 5">
    <name type="scientific">Tetrahymena thermophila (strain SB210)</name>
    <dbReference type="NCBI Taxonomy" id="312017"/>
    <lineage>
        <taxon>Eukaryota</taxon>
        <taxon>Sar</taxon>
        <taxon>Alveolata</taxon>
        <taxon>Ciliophora</taxon>
        <taxon>Intramacronucleata</taxon>
        <taxon>Oligohymenophorea</taxon>
        <taxon>Hymenostomatida</taxon>
        <taxon>Tetrahymenina</taxon>
        <taxon>Tetrahymenidae</taxon>
        <taxon>Tetrahymena</taxon>
    </lineage>
</organism>
<dbReference type="GO" id="GO:0016020">
    <property type="term" value="C:membrane"/>
    <property type="evidence" value="ECO:0007669"/>
    <property type="project" value="TreeGrafter"/>
</dbReference>
<dbReference type="InterPro" id="IPR020845">
    <property type="entry name" value="AMP-binding_CS"/>
</dbReference>
<dbReference type="GeneID" id="7838514"/>
<evidence type="ECO:0000313" key="5">
    <source>
        <dbReference type="Proteomes" id="UP000009168"/>
    </source>
</evidence>
<keyword evidence="2" id="KW-0067">ATP-binding</keyword>
<dbReference type="InterPro" id="IPR042099">
    <property type="entry name" value="ANL_N_sf"/>
</dbReference>
<reference evidence="5" key="1">
    <citation type="journal article" date="2006" name="PLoS Biol.">
        <title>Macronuclear genome sequence of the ciliate Tetrahymena thermophila, a model eukaryote.</title>
        <authorList>
            <person name="Eisen J.A."/>
            <person name="Coyne R.S."/>
            <person name="Wu M."/>
            <person name="Wu D."/>
            <person name="Thiagarajan M."/>
            <person name="Wortman J.R."/>
            <person name="Badger J.H."/>
            <person name="Ren Q."/>
            <person name="Amedeo P."/>
            <person name="Jones K.M."/>
            <person name="Tallon L.J."/>
            <person name="Delcher A.L."/>
            <person name="Salzberg S.L."/>
            <person name="Silva J.C."/>
            <person name="Haas B.J."/>
            <person name="Majoros W.H."/>
            <person name="Farzad M."/>
            <person name="Carlton J.M."/>
            <person name="Smith R.K. Jr."/>
            <person name="Garg J."/>
            <person name="Pearlman R.E."/>
            <person name="Karrer K.M."/>
            <person name="Sun L."/>
            <person name="Manning G."/>
            <person name="Elde N.C."/>
            <person name="Turkewitz A.P."/>
            <person name="Asai D.J."/>
            <person name="Wilkes D.E."/>
            <person name="Wang Y."/>
            <person name="Cai H."/>
            <person name="Collins K."/>
            <person name="Stewart B.A."/>
            <person name="Lee S.R."/>
            <person name="Wilamowska K."/>
            <person name="Weinberg Z."/>
            <person name="Ruzzo W.L."/>
            <person name="Wloga D."/>
            <person name="Gaertig J."/>
            <person name="Frankel J."/>
            <person name="Tsao C.-C."/>
            <person name="Gorovsky M.A."/>
            <person name="Keeling P.J."/>
            <person name="Waller R.F."/>
            <person name="Patron N.J."/>
            <person name="Cherry J.M."/>
            <person name="Stover N.A."/>
            <person name="Krieger C.J."/>
            <person name="del Toro C."/>
            <person name="Ryder H.F."/>
            <person name="Williamson S.C."/>
            <person name="Barbeau R.A."/>
            <person name="Hamilton E.P."/>
            <person name="Orias E."/>
        </authorList>
    </citation>
    <scope>NUCLEOTIDE SEQUENCE [LARGE SCALE GENOMIC DNA]</scope>
    <source>
        <strain evidence="5">SB210</strain>
    </source>
</reference>
<dbReference type="PANTHER" id="PTHR43272">
    <property type="entry name" value="LONG-CHAIN-FATTY-ACID--COA LIGASE"/>
    <property type="match status" value="1"/>
</dbReference>
<dbReference type="GO" id="GO:0005783">
    <property type="term" value="C:endoplasmic reticulum"/>
    <property type="evidence" value="ECO:0007669"/>
    <property type="project" value="TreeGrafter"/>
</dbReference>
<dbReference type="RefSeq" id="XP_001009625.1">
    <property type="nucleotide sequence ID" value="XM_001009625.3"/>
</dbReference>
<dbReference type="EMBL" id="GG662821">
    <property type="protein sequence ID" value="EAR89380.1"/>
    <property type="molecule type" value="Genomic_DNA"/>
</dbReference>
<dbReference type="OrthoDB" id="1700726at2759"/>
<dbReference type="eggNOG" id="KOG1256">
    <property type="taxonomic scope" value="Eukaryota"/>
</dbReference>
<dbReference type="Gene3D" id="3.40.50.12780">
    <property type="entry name" value="N-terminal domain of ligase-like"/>
    <property type="match status" value="1"/>
</dbReference>
<dbReference type="PANTHER" id="PTHR43272:SF33">
    <property type="entry name" value="AMP-BINDING DOMAIN-CONTAINING PROTEIN-RELATED"/>
    <property type="match status" value="1"/>
</dbReference>
<name>I7MHS7_TETTS</name>
<accession>I7MHS7</accession>
<dbReference type="Pfam" id="PF00501">
    <property type="entry name" value="AMP-binding"/>
    <property type="match status" value="1"/>
</dbReference>
<dbReference type="InterPro" id="IPR000873">
    <property type="entry name" value="AMP-dep_synth/lig_dom"/>
</dbReference>
<dbReference type="KEGG" id="tet:TTHERM_00374970"/>
<dbReference type="SUPFAM" id="SSF56801">
    <property type="entry name" value="Acetyl-CoA synthetase-like"/>
    <property type="match status" value="1"/>
</dbReference>
<protein>
    <submittedName>
        <fullName evidence="4">AMP-binding enzyme family protein</fullName>
    </submittedName>
</protein>
<dbReference type="GO" id="GO:0004467">
    <property type="term" value="F:long-chain fatty acid-CoA ligase activity"/>
    <property type="evidence" value="ECO:0007669"/>
    <property type="project" value="TreeGrafter"/>
</dbReference>
<keyword evidence="1" id="KW-0547">Nucleotide-binding</keyword>
<dbReference type="HOGENOM" id="CLU_000022_45_4_1"/>
<gene>
    <name evidence="4" type="ORF">TTHERM_00374970</name>
</gene>
<dbReference type="OMA" id="KCPIVEH"/>
<dbReference type="STRING" id="312017.I7MHS7"/>
<evidence type="ECO:0000256" key="2">
    <source>
        <dbReference type="ARBA" id="ARBA00022840"/>
    </source>
</evidence>
<dbReference type="PROSITE" id="PS00455">
    <property type="entry name" value="AMP_BINDING"/>
    <property type="match status" value="1"/>
</dbReference>
<feature type="domain" description="AMP-dependent synthetase/ligase" evidence="3">
    <location>
        <begin position="52"/>
        <end position="483"/>
    </location>
</feature>